<name>U7QEL9_9CYAN</name>
<evidence type="ECO:0000313" key="2">
    <source>
        <dbReference type="EMBL" id="ERT06368.1"/>
    </source>
</evidence>
<reference evidence="2 3" key="1">
    <citation type="journal article" date="2013" name="Front. Microbiol.">
        <title>Comparative genomic analyses of the cyanobacterium, Lyngbya aestuarii BL J, a powerful hydrogen producer.</title>
        <authorList>
            <person name="Kothari A."/>
            <person name="Vaughn M."/>
            <person name="Garcia-Pichel F."/>
        </authorList>
    </citation>
    <scope>NUCLEOTIDE SEQUENCE [LARGE SCALE GENOMIC DNA]</scope>
    <source>
        <strain evidence="2 3">BL J</strain>
    </source>
</reference>
<dbReference type="AlphaFoldDB" id="U7QEL9"/>
<sequence length="126" mass="14968">MKNFLKLIQQTESNYPVINQQELSHRIRENAVHDLDSLCADFQHMQSVIKSIQRNYEAVLEENKQLKLMLKNLVNNCYCWPGNRCDRCQQILKSLLRENTEERSKAVSDHQEIVEQLRKRQSRVKA</sequence>
<comment type="caution">
    <text evidence="2">The sequence shown here is derived from an EMBL/GenBank/DDBJ whole genome shotgun (WGS) entry which is preliminary data.</text>
</comment>
<dbReference type="Proteomes" id="UP000017127">
    <property type="component" value="Unassembled WGS sequence"/>
</dbReference>
<keyword evidence="1" id="KW-0175">Coiled coil</keyword>
<dbReference type="RefSeq" id="WP_023067339.1">
    <property type="nucleotide sequence ID" value="NZ_AUZM01000037.1"/>
</dbReference>
<organism evidence="2 3">
    <name type="scientific">Lyngbya aestuarii BL J</name>
    <dbReference type="NCBI Taxonomy" id="1348334"/>
    <lineage>
        <taxon>Bacteria</taxon>
        <taxon>Bacillati</taxon>
        <taxon>Cyanobacteriota</taxon>
        <taxon>Cyanophyceae</taxon>
        <taxon>Oscillatoriophycideae</taxon>
        <taxon>Oscillatoriales</taxon>
        <taxon>Microcoleaceae</taxon>
        <taxon>Lyngbya</taxon>
    </lineage>
</organism>
<evidence type="ECO:0000313" key="3">
    <source>
        <dbReference type="Proteomes" id="UP000017127"/>
    </source>
</evidence>
<evidence type="ECO:0000256" key="1">
    <source>
        <dbReference type="SAM" id="Coils"/>
    </source>
</evidence>
<proteinExistence type="predicted"/>
<dbReference type="OrthoDB" id="458325at2"/>
<keyword evidence="3" id="KW-1185">Reference proteome</keyword>
<feature type="coiled-coil region" evidence="1">
    <location>
        <begin position="49"/>
        <end position="76"/>
    </location>
</feature>
<protein>
    <submittedName>
        <fullName evidence="2">Uncharacterized protein</fullName>
    </submittedName>
</protein>
<accession>U7QEL9</accession>
<gene>
    <name evidence="2" type="ORF">M595_3634</name>
</gene>
<dbReference type="EMBL" id="AUZM01000037">
    <property type="protein sequence ID" value="ERT06368.1"/>
    <property type="molecule type" value="Genomic_DNA"/>
</dbReference>